<evidence type="ECO:0000313" key="7">
    <source>
        <dbReference type="Proteomes" id="UP000581135"/>
    </source>
</evidence>
<dbReference type="GO" id="GO:0032259">
    <property type="term" value="P:methylation"/>
    <property type="evidence" value="ECO:0007669"/>
    <property type="project" value="UniProtKB-KW"/>
</dbReference>
<dbReference type="NCBIfam" id="NF005718">
    <property type="entry name" value="PRK07534.1"/>
    <property type="match status" value="1"/>
</dbReference>
<feature type="binding site" evidence="3">
    <location>
        <position position="282"/>
    </location>
    <ligand>
        <name>Zn(2+)</name>
        <dbReference type="ChEBI" id="CHEBI:29105"/>
    </ligand>
</feature>
<dbReference type="EMBL" id="JACHXA010000003">
    <property type="protein sequence ID" value="MBB3064919.1"/>
    <property type="molecule type" value="Genomic_DNA"/>
</dbReference>
<dbReference type="GO" id="GO:0046872">
    <property type="term" value="F:metal ion binding"/>
    <property type="evidence" value="ECO:0007669"/>
    <property type="project" value="UniProtKB-KW"/>
</dbReference>
<evidence type="ECO:0000259" key="5">
    <source>
        <dbReference type="PROSITE" id="PS50970"/>
    </source>
</evidence>
<keyword evidence="3" id="KW-0862">Zinc</keyword>
<feature type="compositionally biased region" description="Basic residues" evidence="4">
    <location>
        <begin position="336"/>
        <end position="346"/>
    </location>
</feature>
<evidence type="ECO:0000256" key="3">
    <source>
        <dbReference type="PROSITE-ProRule" id="PRU00333"/>
    </source>
</evidence>
<dbReference type="Pfam" id="PF02574">
    <property type="entry name" value="S-methyl_trans"/>
    <property type="match status" value="1"/>
</dbReference>
<dbReference type="GO" id="GO:0008705">
    <property type="term" value="F:methionine synthase activity"/>
    <property type="evidence" value="ECO:0007669"/>
    <property type="project" value="UniProtKB-EC"/>
</dbReference>
<dbReference type="InterPro" id="IPR003726">
    <property type="entry name" value="HCY_dom"/>
</dbReference>
<evidence type="ECO:0000256" key="4">
    <source>
        <dbReference type="SAM" id="MobiDB-lite"/>
    </source>
</evidence>
<feature type="domain" description="Hcy-binding" evidence="5">
    <location>
        <begin position="3"/>
        <end position="296"/>
    </location>
</feature>
<dbReference type="AlphaFoldDB" id="A0A839SSG3"/>
<dbReference type="PANTHER" id="PTHR11103">
    <property type="entry name" value="SLR1189 PROTEIN"/>
    <property type="match status" value="1"/>
</dbReference>
<feature type="binding site" evidence="3">
    <location>
        <position position="214"/>
    </location>
    <ligand>
        <name>Zn(2+)</name>
        <dbReference type="ChEBI" id="CHEBI:29105"/>
    </ligand>
</feature>
<reference evidence="6 7" key="1">
    <citation type="submission" date="2020-08" db="EMBL/GenBank/DDBJ databases">
        <title>Genomic Encyclopedia of Type Strains, Phase III (KMG-III): the genomes of soil and plant-associated and newly described type strains.</title>
        <authorList>
            <person name="Whitman W."/>
        </authorList>
    </citation>
    <scope>NUCLEOTIDE SEQUENCE [LARGE SCALE GENOMIC DNA]</scope>
    <source>
        <strain evidence="6 7">CECT 8803</strain>
    </source>
</reference>
<dbReference type="EC" id="2.1.1.13" evidence="6"/>
<gene>
    <name evidence="6" type="ORF">FHR98_001198</name>
</gene>
<comment type="cofactor">
    <cofactor evidence="3">
        <name>Zn(2+)</name>
        <dbReference type="ChEBI" id="CHEBI:29105"/>
    </cofactor>
</comment>
<feature type="region of interest" description="Disordered" evidence="4">
    <location>
        <begin position="318"/>
        <end position="363"/>
    </location>
</feature>
<keyword evidence="2 3" id="KW-0808">Transferase</keyword>
<keyword evidence="7" id="KW-1185">Reference proteome</keyword>
<dbReference type="SUPFAM" id="SSF82282">
    <property type="entry name" value="Homocysteine S-methyltransferase"/>
    <property type="match status" value="1"/>
</dbReference>
<comment type="caution">
    <text evidence="6">The sequence shown here is derived from an EMBL/GenBank/DDBJ whole genome shotgun (WGS) entry which is preliminary data.</text>
</comment>
<dbReference type="Proteomes" id="UP000581135">
    <property type="component" value="Unassembled WGS sequence"/>
</dbReference>
<proteinExistence type="predicted"/>
<protein>
    <submittedName>
        <fullName evidence="6">5-methyltetrahydrofolate--homocysteine methyltransferase</fullName>
        <ecNumber evidence="6">2.1.1.13</ecNumber>
    </submittedName>
</protein>
<dbReference type="PANTHER" id="PTHR11103:SF18">
    <property type="entry name" value="SLR1189 PROTEIN"/>
    <property type="match status" value="1"/>
</dbReference>
<dbReference type="RefSeq" id="WP_183415744.1">
    <property type="nucleotide sequence ID" value="NZ_JACHXA010000003.1"/>
</dbReference>
<sequence length="363" mass="38044">MTNLLKQLLDTRPWLLADGATGTNLFAAGLQSGDAPEMWNIDPAQSEKVHDLNRSFVDAGSDIILTNTFGGNRYRLKLHNAQDRVEELNVAAARLARKAADSVDRPVIVAGSMGPTGEIFEPIGPLSIDAGTKAFAEQAQALAAGGADVLWIETISSIEELTAAITGAGTTGLPIVCTLSFDTNGRTMMGITPGQIAALMQSMEPHPVGYGANCGTGAAELVMAILHMRTAKGETDVLVAKSNCGIPQFKDGEIVYSGTPELMADYAGLVFDAGARIIGGCCGTTPEHVRAMRQALEAHLPGPVPSVDLVTERLGKISAGAGQLDSGAPLGERQRERRRGRDRRRGSGPDADGGANGDDTPRF</sequence>
<dbReference type="PROSITE" id="PS50970">
    <property type="entry name" value="HCY"/>
    <property type="match status" value="1"/>
</dbReference>
<dbReference type="Gene3D" id="3.20.20.330">
    <property type="entry name" value="Homocysteine-binding-like domain"/>
    <property type="match status" value="1"/>
</dbReference>
<evidence type="ECO:0000256" key="2">
    <source>
        <dbReference type="ARBA" id="ARBA00022679"/>
    </source>
</evidence>
<feature type="binding site" evidence="3">
    <location>
        <position position="281"/>
    </location>
    <ligand>
        <name>Zn(2+)</name>
        <dbReference type="ChEBI" id="CHEBI:29105"/>
    </ligand>
</feature>
<name>A0A839SSG3_9PROT</name>
<accession>A0A839SSG3</accession>
<keyword evidence="3" id="KW-0479">Metal-binding</keyword>
<dbReference type="InterPro" id="IPR036589">
    <property type="entry name" value="HCY_dom_sf"/>
</dbReference>
<organism evidence="6 7">
    <name type="scientific">Limibacillus halophilus</name>
    <dbReference type="NCBI Taxonomy" id="1579333"/>
    <lineage>
        <taxon>Bacteria</taxon>
        <taxon>Pseudomonadati</taxon>
        <taxon>Pseudomonadota</taxon>
        <taxon>Alphaproteobacteria</taxon>
        <taxon>Rhodospirillales</taxon>
        <taxon>Rhodovibrionaceae</taxon>
        <taxon>Limibacillus</taxon>
    </lineage>
</organism>
<keyword evidence="1 3" id="KW-0489">Methyltransferase</keyword>
<evidence type="ECO:0000313" key="6">
    <source>
        <dbReference type="EMBL" id="MBB3064919.1"/>
    </source>
</evidence>
<evidence type="ECO:0000256" key="1">
    <source>
        <dbReference type="ARBA" id="ARBA00022603"/>
    </source>
</evidence>